<organism evidence="2 3">
    <name type="scientific">Petrolisthes manimaculis</name>
    <dbReference type="NCBI Taxonomy" id="1843537"/>
    <lineage>
        <taxon>Eukaryota</taxon>
        <taxon>Metazoa</taxon>
        <taxon>Ecdysozoa</taxon>
        <taxon>Arthropoda</taxon>
        <taxon>Crustacea</taxon>
        <taxon>Multicrustacea</taxon>
        <taxon>Malacostraca</taxon>
        <taxon>Eumalacostraca</taxon>
        <taxon>Eucarida</taxon>
        <taxon>Decapoda</taxon>
        <taxon>Pleocyemata</taxon>
        <taxon>Anomura</taxon>
        <taxon>Galatheoidea</taxon>
        <taxon>Porcellanidae</taxon>
        <taxon>Petrolisthes</taxon>
    </lineage>
</organism>
<dbReference type="Proteomes" id="UP001292094">
    <property type="component" value="Unassembled WGS sequence"/>
</dbReference>
<proteinExistence type="predicted"/>
<feature type="compositionally biased region" description="Basic and acidic residues" evidence="1">
    <location>
        <begin position="64"/>
        <end position="83"/>
    </location>
</feature>
<gene>
    <name evidence="2" type="ORF">Pmani_031897</name>
</gene>
<sequence length="138" mass="15616">MCRCLLIYTGDPQQSVNKQSEGRVLGEEVECGGEVEEQMECEEEVEEVKLSEEWVKRWNEGESGENKDIIGVGDREKRRESSKRVTSQTTSVPAPLLPRLTIAFNISPHLAMIVTTFPRFQIPFRTSSRLPDGHIPQA</sequence>
<name>A0AAE1TS65_9EUCA</name>
<protein>
    <submittedName>
        <fullName evidence="2">Uncharacterized protein</fullName>
    </submittedName>
</protein>
<reference evidence="2" key="1">
    <citation type="submission" date="2023-11" db="EMBL/GenBank/DDBJ databases">
        <title>Genome assemblies of two species of porcelain crab, Petrolisthes cinctipes and Petrolisthes manimaculis (Anomura: Porcellanidae).</title>
        <authorList>
            <person name="Angst P."/>
        </authorList>
    </citation>
    <scope>NUCLEOTIDE SEQUENCE</scope>
    <source>
        <strain evidence="2">PB745_02</strain>
        <tissue evidence="2">Gill</tissue>
    </source>
</reference>
<dbReference type="EMBL" id="JAWZYT010004056">
    <property type="protein sequence ID" value="KAK4295551.1"/>
    <property type="molecule type" value="Genomic_DNA"/>
</dbReference>
<keyword evidence="3" id="KW-1185">Reference proteome</keyword>
<feature type="region of interest" description="Disordered" evidence="1">
    <location>
        <begin position="64"/>
        <end position="91"/>
    </location>
</feature>
<dbReference type="AlphaFoldDB" id="A0AAE1TS65"/>
<evidence type="ECO:0000256" key="1">
    <source>
        <dbReference type="SAM" id="MobiDB-lite"/>
    </source>
</evidence>
<evidence type="ECO:0000313" key="3">
    <source>
        <dbReference type="Proteomes" id="UP001292094"/>
    </source>
</evidence>
<evidence type="ECO:0000313" key="2">
    <source>
        <dbReference type="EMBL" id="KAK4295551.1"/>
    </source>
</evidence>
<comment type="caution">
    <text evidence="2">The sequence shown here is derived from an EMBL/GenBank/DDBJ whole genome shotgun (WGS) entry which is preliminary data.</text>
</comment>
<accession>A0AAE1TS65</accession>